<dbReference type="Gene3D" id="3.10.129.120">
    <property type="match status" value="1"/>
</dbReference>
<dbReference type="InterPro" id="IPR014030">
    <property type="entry name" value="Ketoacyl_synth_N"/>
</dbReference>
<dbReference type="Pfam" id="PF22621">
    <property type="entry name" value="CurL-like_PKS_C"/>
    <property type="match status" value="1"/>
</dbReference>
<dbReference type="InterPro" id="IPR049490">
    <property type="entry name" value="C883_1060-like_KR_N"/>
</dbReference>
<dbReference type="InterPro" id="IPR014043">
    <property type="entry name" value="Acyl_transferase_dom"/>
</dbReference>
<dbReference type="SMART" id="SM00827">
    <property type="entry name" value="PKS_AT"/>
    <property type="match status" value="1"/>
</dbReference>
<dbReference type="SUPFAM" id="SSF52151">
    <property type="entry name" value="FabD/lysophospholipase-like"/>
    <property type="match status" value="1"/>
</dbReference>
<proteinExistence type="predicted"/>
<dbReference type="InterPro" id="IPR050091">
    <property type="entry name" value="PKS_NRPS_Biosynth_Enz"/>
</dbReference>
<name>A0ABX2CWM9_9CYAN</name>
<feature type="domain" description="Carrier" evidence="5">
    <location>
        <begin position="1757"/>
        <end position="1832"/>
    </location>
</feature>
<dbReference type="Pfam" id="PF08659">
    <property type="entry name" value="KR"/>
    <property type="match status" value="1"/>
</dbReference>
<protein>
    <submittedName>
        <fullName evidence="8">Phthiocerol synthesis polyketide synthase type I PpsD</fullName>
        <ecNumber evidence="8">2.3.1.41</ecNumber>
    </submittedName>
</protein>
<dbReference type="Gene3D" id="3.10.129.10">
    <property type="entry name" value="Hotdog Thioesterase"/>
    <property type="match status" value="1"/>
</dbReference>
<dbReference type="Pfam" id="PF00550">
    <property type="entry name" value="PP-binding"/>
    <property type="match status" value="1"/>
</dbReference>
<dbReference type="Pfam" id="PF00698">
    <property type="entry name" value="Acyl_transf_1"/>
    <property type="match status" value="1"/>
</dbReference>
<dbReference type="PANTHER" id="PTHR43775:SF51">
    <property type="entry name" value="INACTIVE PHENOLPHTHIOCEROL SYNTHESIS POLYKETIDE SYNTHASE TYPE I PKS1-RELATED"/>
    <property type="match status" value="1"/>
</dbReference>
<keyword evidence="2" id="KW-0597">Phosphoprotein</keyword>
<keyword evidence="8" id="KW-0012">Acyltransferase</keyword>
<dbReference type="SUPFAM" id="SSF53474">
    <property type="entry name" value="alpha/beta-Hydrolases"/>
    <property type="match status" value="1"/>
</dbReference>
<dbReference type="SMART" id="SM00823">
    <property type="entry name" value="PKS_PP"/>
    <property type="match status" value="1"/>
</dbReference>
<dbReference type="PROSITE" id="PS00012">
    <property type="entry name" value="PHOSPHOPANTETHEINE"/>
    <property type="match status" value="1"/>
</dbReference>
<evidence type="ECO:0000259" key="5">
    <source>
        <dbReference type="PROSITE" id="PS50075"/>
    </source>
</evidence>
<keyword evidence="9" id="KW-1185">Reference proteome</keyword>
<dbReference type="Gene3D" id="3.30.70.3290">
    <property type="match status" value="1"/>
</dbReference>
<dbReference type="PROSITE" id="PS52019">
    <property type="entry name" value="PKS_MFAS_DH"/>
    <property type="match status" value="1"/>
</dbReference>
<keyword evidence="1" id="KW-0596">Phosphopantetheine</keyword>
<feature type="domain" description="Ketosynthase family 3 (KS3)" evidence="6">
    <location>
        <begin position="12"/>
        <end position="445"/>
    </location>
</feature>
<dbReference type="InterPro" id="IPR001031">
    <property type="entry name" value="Thioesterase"/>
</dbReference>
<dbReference type="InterPro" id="IPR014031">
    <property type="entry name" value="Ketoacyl_synth_C"/>
</dbReference>
<dbReference type="InterPro" id="IPR009081">
    <property type="entry name" value="PP-bd_ACP"/>
</dbReference>
<feature type="active site" description="Proton acceptor; for dehydratase activity" evidence="4">
    <location>
        <position position="955"/>
    </location>
</feature>
<dbReference type="Pfam" id="PF00975">
    <property type="entry name" value="Thioesterase"/>
    <property type="match status" value="1"/>
</dbReference>
<feature type="active site" description="Proton donor; for dehydratase activity" evidence="4">
    <location>
        <position position="1131"/>
    </location>
</feature>
<dbReference type="SUPFAM" id="SSF53901">
    <property type="entry name" value="Thiolase-like"/>
    <property type="match status" value="1"/>
</dbReference>
<dbReference type="InterPro" id="IPR016035">
    <property type="entry name" value="Acyl_Trfase/lysoPLipase"/>
</dbReference>
<dbReference type="PROSITE" id="PS00606">
    <property type="entry name" value="KS3_1"/>
    <property type="match status" value="1"/>
</dbReference>
<dbReference type="SUPFAM" id="SSF55048">
    <property type="entry name" value="Probable ACP-binding domain of malonyl-CoA ACP transacylase"/>
    <property type="match status" value="1"/>
</dbReference>
<dbReference type="InterPro" id="IPR049552">
    <property type="entry name" value="PKS_DH_N"/>
</dbReference>
<dbReference type="InterPro" id="IPR016036">
    <property type="entry name" value="Malonyl_transacylase_ACP-bd"/>
</dbReference>
<dbReference type="SMART" id="SM00825">
    <property type="entry name" value="PKS_KS"/>
    <property type="match status" value="1"/>
</dbReference>
<dbReference type="InterPro" id="IPR057326">
    <property type="entry name" value="KR_dom"/>
</dbReference>
<comment type="caution">
    <text evidence="8">The sequence shown here is derived from an EMBL/GenBank/DDBJ whole genome shotgun (WGS) entry which is preliminary data.</text>
</comment>
<dbReference type="SUPFAM" id="SSF51735">
    <property type="entry name" value="NAD(P)-binding Rossmann-fold domains"/>
    <property type="match status" value="2"/>
</dbReference>
<evidence type="ECO:0000256" key="1">
    <source>
        <dbReference type="ARBA" id="ARBA00022450"/>
    </source>
</evidence>
<gene>
    <name evidence="8" type="primary">ppsD</name>
    <name evidence="8" type="ORF">E5S67_02469</name>
</gene>
<dbReference type="PROSITE" id="PS50075">
    <property type="entry name" value="CARRIER"/>
    <property type="match status" value="1"/>
</dbReference>
<dbReference type="GO" id="GO:0004315">
    <property type="term" value="F:3-oxoacyl-[acyl-carrier-protein] synthase activity"/>
    <property type="evidence" value="ECO:0007669"/>
    <property type="project" value="UniProtKB-EC"/>
</dbReference>
<feature type="region of interest" description="N-terminal hotdog fold" evidence="4">
    <location>
        <begin position="923"/>
        <end position="1053"/>
    </location>
</feature>
<dbReference type="Gene3D" id="3.40.50.720">
    <property type="entry name" value="NAD(P)-binding Rossmann-like Domain"/>
    <property type="match status" value="1"/>
</dbReference>
<dbReference type="InterPro" id="IPR016039">
    <property type="entry name" value="Thiolase-like"/>
</dbReference>
<evidence type="ECO:0000259" key="7">
    <source>
        <dbReference type="PROSITE" id="PS52019"/>
    </source>
</evidence>
<evidence type="ECO:0000313" key="8">
    <source>
        <dbReference type="EMBL" id="NQE34741.1"/>
    </source>
</evidence>
<dbReference type="InterPro" id="IPR020807">
    <property type="entry name" value="PKS_DH"/>
</dbReference>
<dbReference type="Gene3D" id="3.40.366.10">
    <property type="entry name" value="Malonyl-Coenzyme A Acyl Carrier Protein, domain 2"/>
    <property type="match status" value="1"/>
</dbReference>
<dbReference type="InterPro" id="IPR018201">
    <property type="entry name" value="Ketoacyl_synth_AS"/>
</dbReference>
<dbReference type="InterPro" id="IPR001227">
    <property type="entry name" value="Ac_transferase_dom_sf"/>
</dbReference>
<evidence type="ECO:0000313" key="9">
    <source>
        <dbReference type="Proteomes" id="UP000702425"/>
    </source>
</evidence>
<dbReference type="Gene3D" id="1.10.1200.10">
    <property type="entry name" value="ACP-like"/>
    <property type="match status" value="1"/>
</dbReference>
<dbReference type="EC" id="2.3.1.41" evidence="8"/>
<dbReference type="Pfam" id="PF21089">
    <property type="entry name" value="PKS_DH_N"/>
    <property type="match status" value="1"/>
</dbReference>
<feature type="domain" description="PKS/mFAS DH" evidence="7">
    <location>
        <begin position="923"/>
        <end position="1220"/>
    </location>
</feature>
<dbReference type="InterPro" id="IPR036291">
    <property type="entry name" value="NAD(P)-bd_dom_sf"/>
</dbReference>
<dbReference type="InterPro" id="IPR006162">
    <property type="entry name" value="Ppantetheine_attach_site"/>
</dbReference>
<dbReference type="Pfam" id="PF02801">
    <property type="entry name" value="Ketoacyl-synt_C"/>
    <property type="match status" value="1"/>
</dbReference>
<dbReference type="InterPro" id="IPR049900">
    <property type="entry name" value="PKS_mFAS_DH"/>
</dbReference>
<reference evidence="8 9" key="1">
    <citation type="journal article" date="2020" name="Sci. Rep.">
        <title>A novel cyanobacterial geosmin producer, revising GeoA distribution and dispersion patterns in Bacteria.</title>
        <authorList>
            <person name="Churro C."/>
            <person name="Semedo-Aguiar A.P."/>
            <person name="Silva A.D."/>
            <person name="Pereira-Leal J.B."/>
            <person name="Leite R.B."/>
        </authorList>
    </citation>
    <scope>NUCLEOTIDE SEQUENCE [LARGE SCALE GENOMIC DNA]</scope>
    <source>
        <strain evidence="8 9">IPMA8</strain>
    </source>
</reference>
<dbReference type="CDD" id="cd00833">
    <property type="entry name" value="PKS"/>
    <property type="match status" value="1"/>
</dbReference>
<dbReference type="RefSeq" id="WP_172187543.1">
    <property type="nucleotide sequence ID" value="NZ_CAWPPK010000250.1"/>
</dbReference>
<dbReference type="Gene3D" id="3.40.50.1820">
    <property type="entry name" value="alpha/beta hydrolase"/>
    <property type="match status" value="1"/>
</dbReference>
<dbReference type="SMART" id="SM00822">
    <property type="entry name" value="PKS_KR"/>
    <property type="match status" value="1"/>
</dbReference>
<organism evidence="8 9">
    <name type="scientific">Microcoleus asticus IPMA8</name>
    <dbReference type="NCBI Taxonomy" id="2563858"/>
    <lineage>
        <taxon>Bacteria</taxon>
        <taxon>Bacillati</taxon>
        <taxon>Cyanobacteriota</taxon>
        <taxon>Cyanophyceae</taxon>
        <taxon>Oscillatoriophycideae</taxon>
        <taxon>Oscillatoriales</taxon>
        <taxon>Microcoleaceae</taxon>
        <taxon>Microcoleus</taxon>
        <taxon>Microcoleus asticus</taxon>
    </lineage>
</organism>
<dbReference type="InterPro" id="IPR029058">
    <property type="entry name" value="AB_hydrolase_fold"/>
</dbReference>
<dbReference type="InterPro" id="IPR020841">
    <property type="entry name" value="PKS_Beta-ketoAc_synthase_dom"/>
</dbReference>
<accession>A0ABX2CWM9</accession>
<dbReference type="InterPro" id="IPR049551">
    <property type="entry name" value="PKS_DH_C"/>
</dbReference>
<dbReference type="PROSITE" id="PS52004">
    <property type="entry name" value="KS3_2"/>
    <property type="match status" value="1"/>
</dbReference>
<dbReference type="InterPro" id="IPR036736">
    <property type="entry name" value="ACP-like_sf"/>
</dbReference>
<dbReference type="Pfam" id="PF14765">
    <property type="entry name" value="PS-DH"/>
    <property type="match status" value="1"/>
</dbReference>
<dbReference type="Proteomes" id="UP000702425">
    <property type="component" value="Unassembled WGS sequence"/>
</dbReference>
<dbReference type="PANTHER" id="PTHR43775">
    <property type="entry name" value="FATTY ACID SYNTHASE"/>
    <property type="match status" value="1"/>
</dbReference>
<evidence type="ECO:0000256" key="4">
    <source>
        <dbReference type="PROSITE-ProRule" id="PRU01363"/>
    </source>
</evidence>
<dbReference type="Pfam" id="PF21394">
    <property type="entry name" value="Beta-ketacyl_N"/>
    <property type="match status" value="1"/>
</dbReference>
<dbReference type="InterPro" id="IPR013968">
    <property type="entry name" value="PKS_KR"/>
</dbReference>
<evidence type="ECO:0000256" key="3">
    <source>
        <dbReference type="ARBA" id="ARBA00022679"/>
    </source>
</evidence>
<dbReference type="Gene3D" id="3.40.47.10">
    <property type="match status" value="1"/>
</dbReference>
<dbReference type="CDD" id="cd08955">
    <property type="entry name" value="KR_2_FAS_SDR_x"/>
    <property type="match status" value="1"/>
</dbReference>
<dbReference type="Pfam" id="PF00109">
    <property type="entry name" value="ketoacyl-synt"/>
    <property type="match status" value="1"/>
</dbReference>
<dbReference type="EMBL" id="SRRZ01000038">
    <property type="protein sequence ID" value="NQE34741.1"/>
    <property type="molecule type" value="Genomic_DNA"/>
</dbReference>
<evidence type="ECO:0000256" key="2">
    <source>
        <dbReference type="ARBA" id="ARBA00022553"/>
    </source>
</evidence>
<dbReference type="SUPFAM" id="SSF47336">
    <property type="entry name" value="ACP-like"/>
    <property type="match status" value="1"/>
</dbReference>
<feature type="region of interest" description="C-terminal hotdog fold" evidence="4">
    <location>
        <begin position="1070"/>
        <end position="1220"/>
    </location>
</feature>
<evidence type="ECO:0000259" key="6">
    <source>
        <dbReference type="PROSITE" id="PS52004"/>
    </source>
</evidence>
<sequence length="2102" mass="232729">MQELDSLDLVDRSAIAIVGMAGRFPGANNLDEFWQNLKNGVESISQFSDDELLDAGIDPTLLSQSNYVKANPFLSDTELFDARFFGFNDQEAAITDPQHRIFLECAWEAIESAGCNLETYEGLIGVYAGSCMSTYMLNNLYSNPDLKDSFDSFQSLSSFQMRIGNDKDSLPTRVSYKLNLCGPSVNVQTACSTSLVAVHLACQSLLQGECDMVLAGGVTVRFPQKAGYLYQQGMIFSPDGHCRAFDAKAQGTVYGDGVGVVVLKRLTDAIAAGDCIHAVIKGTAINNDGSKKVGYTAPSVDGQAAVILEAQNLAEIDPETINYIETHGTGTPIGDPIEIAGLTKAFRTSTQKKGFCAIGSVKTNVGHLVWASGVAGLIKTVLALKHKLIPPSLHFEQPLPNIDFANSPFYVNTKLSEWKTNGTPRRAGVSSFGVGGTNAHVILEEGPGENDEQKATDEINSAFQRPLHLLTLSAKTQKALQELAQRYQEFLGKNPMLALANVCFTANTGRTHFNYRLSVVSESIAHLQEQLGAFAVGEETVGLVSKQVSSQKSAKIAFLFTGQGSQYLNMGRQLYQTQPTFRNSLDRCNEILRSYLEKPLLEVLYSEPGETSPINETAYTQPALFALEYALLQLWKSWGIEPDVVMGHSVGEYVAAVSAGVFSLEDGLRLIAARGRLMQALPTEGKMVSLLASEAQVQAAIQPYTDEVAIAAVNGQESIVISGRSQAIENVCATLEAQGVKTKTLEVSHAFHSPLMEPVLAEFAQVAKTIAYSEPQIKLISNVTGELATSEIATPEYWCRHIRQPVKFAASMETLDRQSFEVFVEIGPKPILLGMGRQCIPEVGRVWLPSLGQGQQDWEQILHSLGELYVRGVKVDWSGFDSDYCRRKVVLPTYPWQRQRYWIEPTQKNAIAPSPSSLPNSYHPLLGQRLRLPFSQEIRFESLFRLDRPSYLNDHKIYGTVVVAAASHISMVLSAVKEAFGTESCEIEELYIPQPLILLEQSHRLVQLVLTPQAEKTSFQLVSLKAGEEQNDNDTNSWMLHATGKVRIAEEMSITAPSWLIWHEIKERCDREMSGQEFYAAFARIGFNIEASFQWMETIWRKGGEALVKMHVPDLPEDALSGYQLHPGLIDSCFQSSAVCWFEEKTSSDAIYVPFQIAGFKFYKRPSNFSQLWCHAQKREKDIGNPQSLVADVTLFDENGLIIAEVIGYECRQASRAVLLRSLQNKNLGDWLYEFAWQPQPSDRPSEPLSTEVPGSWLIFAGAAGIGLKLAERLTERGASCVLVSVGLAYEQVSREHYRLNPANPNDFQRLLEDIVGDSQPPYRGVVHLWSLEETQADSLAALQNAQVLGCGSVLPLVQAIIKAGWSALPHLWLVTQGSQAVEPALGSLQIQQAPVWGLGRSIAMEHPELHCTCLDLPPLVEESDIQLLLEELWFPDSENQIAYRQGIRHVARLVRRTSDKVETALERLSLQENGSYLITGGLGALGLKVAQWMVQQGAKHLVLMGRRGVSVTVQEAIAQLEQAGTQVNVVKGDVANPSDVARILAEIQASGISLRGIVHAAGVLDDGVLLQQNWERFTQVMSPKVEGAWNLHTLTQNLPLDFFVCFSSVSALLGTRGQGNYAAANAFMDALIHYRRGLGLPGLSINWGAWADAGMAANLASRDQIRRAARGSGMIPPELGLQVLGELLAQNAVQVGVFSYDWSKFLQQFPNHAYPALFSDLARQEVQQLEKSKQLRVKQLEFLRQVQQASPETRLELLIVHVQEQVAKVLGLSSCQQIAIGQSLNELGLDSLTLIELRNLLESSLSIVLPPRKLLQNPNIIELAEELTQQLTPKGSLESIKHSVVVKQPASDWIAYRKSKPDARLRLFCFHHLGGAASVFSEWSDQLPPDIEVCPIQLPGRENRLSEQPFTQFAPLVETLTQVLIPHLDKPFAFYGHSMGNLIGFEVAHLLRRQYSCSPMHLLVGGLFAPQSVAAHWPKNQFFSEERILKSIEIPRFVQEDRQFMEHFMSICKLDYQLVQSYIYSNKEQLDCPISAWGGEQDSLVSQDDISGWHQHTKNTFKLHMIPGKHLFLTTNRKLLLKAISQELISDLSQVKKNHWN</sequence>
<keyword evidence="3 8" id="KW-0808">Transferase</keyword>
<dbReference type="InterPro" id="IPR020806">
    <property type="entry name" value="PKS_PP-bd"/>
</dbReference>
<dbReference type="SMART" id="SM00826">
    <property type="entry name" value="PKS_DH"/>
    <property type="match status" value="1"/>
</dbReference>